<reference evidence="11" key="1">
    <citation type="journal article" date="2021" name="IMA Fungus">
        <title>Genomic characterization of three marine fungi, including Emericellopsis atlantica sp. nov. with signatures of a generalist lifestyle and marine biomass degradation.</title>
        <authorList>
            <person name="Hagestad O.C."/>
            <person name="Hou L."/>
            <person name="Andersen J.H."/>
            <person name="Hansen E.H."/>
            <person name="Altermark B."/>
            <person name="Li C."/>
            <person name="Kuhnert E."/>
            <person name="Cox R.J."/>
            <person name="Crous P.W."/>
            <person name="Spatafora J.W."/>
            <person name="Lail K."/>
            <person name="Amirebrahimi M."/>
            <person name="Lipzen A."/>
            <person name="Pangilinan J."/>
            <person name="Andreopoulos W."/>
            <person name="Hayes R.D."/>
            <person name="Ng V."/>
            <person name="Grigoriev I.V."/>
            <person name="Jackson S.A."/>
            <person name="Sutton T.D.S."/>
            <person name="Dobson A.D.W."/>
            <person name="Rama T."/>
        </authorList>
    </citation>
    <scope>NUCLEOTIDE SEQUENCE</scope>
    <source>
        <strain evidence="11">TRa018bII</strain>
    </source>
</reference>
<evidence type="ECO:0000256" key="4">
    <source>
        <dbReference type="ARBA" id="ARBA00022989"/>
    </source>
</evidence>
<comment type="subcellular location">
    <subcellularLocation>
        <location evidence="1">Mitochondrion inner membrane</location>
        <topology evidence="1">Single-pass membrane protein</topology>
    </subcellularLocation>
</comment>
<dbReference type="PROSITE" id="PS51758">
    <property type="entry name" value="LETM1_RBD"/>
    <property type="match status" value="1"/>
</dbReference>
<sequence length="309" mass="35155">MSIGDNFQFCTLNGPLSTHPAPLTLPIRSEHPSTFKYLLTLGKAYATFYKSGVIKIYTNYKASVPLQSRLDRSHHSSLPLAISSHSLNRQEFQLLQRNWHDITRVPLFGLVFLICGEFTPLVVVALSGIVPWTCRIPRQINSDRGKLEKRRTMSFRNLTQAPPPSSPSEMTDVETVRALSRMQLLHISWSLGLSSSIWDYLGGNLPGLPTFVLRRRVEKRVEYLEMDDVLLGKDGKRVGELEEEELVLALVDRGVDVLGRGEDVMRGDLESWLRSRSQVPMASLMLTRPNTWPSKPKYLTKEKERNPKR</sequence>
<keyword evidence="2 9" id="KW-0812">Transmembrane</keyword>
<evidence type="ECO:0000259" key="10">
    <source>
        <dbReference type="PROSITE" id="PS51758"/>
    </source>
</evidence>
<dbReference type="OrthoDB" id="73691at2759"/>
<accession>A0A9P7YAH5</accession>
<gene>
    <name evidence="11" type="ORF">BJ875DRAFT_507396</name>
</gene>
<evidence type="ECO:0000256" key="8">
    <source>
        <dbReference type="SAM" id="MobiDB-lite"/>
    </source>
</evidence>
<evidence type="ECO:0000256" key="9">
    <source>
        <dbReference type="SAM" id="Phobius"/>
    </source>
</evidence>
<feature type="region of interest" description="Disordered" evidence="8">
    <location>
        <begin position="290"/>
        <end position="309"/>
    </location>
</feature>
<evidence type="ECO:0000256" key="5">
    <source>
        <dbReference type="ARBA" id="ARBA00023128"/>
    </source>
</evidence>
<dbReference type="GO" id="GO:0030003">
    <property type="term" value="P:intracellular monoatomic cation homeostasis"/>
    <property type="evidence" value="ECO:0007669"/>
    <property type="project" value="TreeGrafter"/>
</dbReference>
<keyword evidence="3" id="KW-0999">Mitochondrion inner membrane</keyword>
<dbReference type="EMBL" id="MU251683">
    <property type="protein sequence ID" value="KAG9230318.1"/>
    <property type="molecule type" value="Genomic_DNA"/>
</dbReference>
<keyword evidence="4 9" id="KW-1133">Transmembrane helix</keyword>
<dbReference type="InterPro" id="IPR044202">
    <property type="entry name" value="LETM1/MDM38-like"/>
</dbReference>
<evidence type="ECO:0000313" key="12">
    <source>
        <dbReference type="Proteomes" id="UP000824998"/>
    </source>
</evidence>
<evidence type="ECO:0000256" key="1">
    <source>
        <dbReference type="ARBA" id="ARBA00004434"/>
    </source>
</evidence>
<feature type="domain" description="Letm1 RBD" evidence="10">
    <location>
        <begin position="101"/>
        <end position="309"/>
    </location>
</feature>
<dbReference type="Proteomes" id="UP000824998">
    <property type="component" value="Unassembled WGS sequence"/>
</dbReference>
<evidence type="ECO:0000256" key="7">
    <source>
        <dbReference type="PROSITE-ProRule" id="PRU01094"/>
    </source>
</evidence>
<evidence type="ECO:0000256" key="6">
    <source>
        <dbReference type="ARBA" id="ARBA00023136"/>
    </source>
</evidence>
<comment type="caution">
    <text evidence="11">The sequence shown here is derived from an EMBL/GenBank/DDBJ whole genome shotgun (WGS) entry which is preliminary data.</text>
</comment>
<evidence type="ECO:0000256" key="2">
    <source>
        <dbReference type="ARBA" id="ARBA00022692"/>
    </source>
</evidence>
<feature type="transmembrane region" description="Helical" evidence="9">
    <location>
        <begin position="107"/>
        <end position="132"/>
    </location>
</feature>
<organism evidence="11 12">
    <name type="scientific">Amylocarpus encephaloides</name>
    <dbReference type="NCBI Taxonomy" id="45428"/>
    <lineage>
        <taxon>Eukaryota</taxon>
        <taxon>Fungi</taxon>
        <taxon>Dikarya</taxon>
        <taxon>Ascomycota</taxon>
        <taxon>Pezizomycotina</taxon>
        <taxon>Leotiomycetes</taxon>
        <taxon>Helotiales</taxon>
        <taxon>Helotiales incertae sedis</taxon>
        <taxon>Amylocarpus</taxon>
    </lineage>
</organism>
<dbReference type="GO" id="GO:0005743">
    <property type="term" value="C:mitochondrial inner membrane"/>
    <property type="evidence" value="ECO:0007669"/>
    <property type="project" value="UniProtKB-SubCell"/>
</dbReference>
<dbReference type="AlphaFoldDB" id="A0A9P7YAH5"/>
<evidence type="ECO:0000256" key="3">
    <source>
        <dbReference type="ARBA" id="ARBA00022792"/>
    </source>
</evidence>
<keyword evidence="5 7" id="KW-0496">Mitochondrion</keyword>
<protein>
    <recommendedName>
        <fullName evidence="10">Letm1 RBD domain-containing protein</fullName>
    </recommendedName>
</protein>
<dbReference type="InterPro" id="IPR033122">
    <property type="entry name" value="LETM1-like_RBD"/>
</dbReference>
<feature type="compositionally biased region" description="Basic and acidic residues" evidence="8">
    <location>
        <begin position="299"/>
        <end position="309"/>
    </location>
</feature>
<dbReference type="PANTHER" id="PTHR14009">
    <property type="entry name" value="LEUCINE ZIPPER-EF-HAND CONTAINING TRANSMEMBRANE PROTEIN"/>
    <property type="match status" value="1"/>
</dbReference>
<dbReference type="GO" id="GO:0043022">
    <property type="term" value="F:ribosome binding"/>
    <property type="evidence" value="ECO:0007669"/>
    <property type="project" value="InterPro"/>
</dbReference>
<dbReference type="Pfam" id="PF07766">
    <property type="entry name" value="LETM1_RBD"/>
    <property type="match status" value="1"/>
</dbReference>
<keyword evidence="6 9" id="KW-0472">Membrane</keyword>
<evidence type="ECO:0000313" key="11">
    <source>
        <dbReference type="EMBL" id="KAG9230318.1"/>
    </source>
</evidence>
<keyword evidence="12" id="KW-1185">Reference proteome</keyword>
<name>A0A9P7YAH5_9HELO</name>
<proteinExistence type="predicted"/>
<dbReference type="PANTHER" id="PTHR14009:SF6">
    <property type="entry name" value="LETM1 RBD DOMAIN-CONTAINING PROTEIN"/>
    <property type="match status" value="1"/>
</dbReference>